<dbReference type="InterPro" id="IPR009825">
    <property type="entry name" value="ECF_substrate-spec-like"/>
</dbReference>
<evidence type="ECO:0000313" key="2">
    <source>
        <dbReference type="EMBL" id="PWL52396.1"/>
    </source>
</evidence>
<feature type="transmembrane region" description="Helical" evidence="1">
    <location>
        <begin position="72"/>
        <end position="92"/>
    </location>
</feature>
<reference evidence="2 5" key="2">
    <citation type="submission" date="2018-03" db="EMBL/GenBank/DDBJ databases">
        <title>The uncultured portion of the human microbiome is neutrally assembled.</title>
        <authorList>
            <person name="Jeraldo P."/>
            <person name="Boardman L."/>
            <person name="White B.A."/>
            <person name="Nelson H."/>
            <person name="Goldenfeld N."/>
            <person name="Chia N."/>
        </authorList>
    </citation>
    <scope>NUCLEOTIDE SEQUENCE [LARGE SCALE GENOMIC DNA]</scope>
    <source>
        <strain evidence="2">CIM:MAG 903</strain>
    </source>
</reference>
<dbReference type="AlphaFoldDB" id="A0A1I2L8Q0"/>
<dbReference type="OrthoDB" id="5198189at2"/>
<gene>
    <name evidence="2" type="ORF">DBY38_10700</name>
    <name evidence="3" type="ORF">SAMN04487885_10916</name>
</gene>
<feature type="transmembrane region" description="Helical" evidence="1">
    <location>
        <begin position="43"/>
        <end position="60"/>
    </location>
</feature>
<dbReference type="Proteomes" id="UP000246114">
    <property type="component" value="Unassembled WGS sequence"/>
</dbReference>
<keyword evidence="1" id="KW-0472">Membrane</keyword>
<keyword evidence="1" id="KW-1133">Transmembrane helix</keyword>
<dbReference type="Proteomes" id="UP000182135">
    <property type="component" value="Unassembled WGS sequence"/>
</dbReference>
<accession>A0A1I2L8Q0</accession>
<evidence type="ECO:0000313" key="3">
    <source>
        <dbReference type="EMBL" id="SFF74849.1"/>
    </source>
</evidence>
<feature type="transmembrane region" description="Helical" evidence="1">
    <location>
        <begin position="163"/>
        <end position="183"/>
    </location>
</feature>
<organism evidence="3 4">
    <name type="scientific">Clostridium cadaveris</name>
    <dbReference type="NCBI Taxonomy" id="1529"/>
    <lineage>
        <taxon>Bacteria</taxon>
        <taxon>Bacillati</taxon>
        <taxon>Bacillota</taxon>
        <taxon>Clostridia</taxon>
        <taxon>Eubacteriales</taxon>
        <taxon>Clostridiaceae</taxon>
        <taxon>Clostridium</taxon>
    </lineage>
</organism>
<name>A0A1I2L8Q0_9CLOT</name>
<evidence type="ECO:0000313" key="4">
    <source>
        <dbReference type="Proteomes" id="UP000182135"/>
    </source>
</evidence>
<dbReference type="RefSeq" id="WP_035770276.1">
    <property type="nucleotide sequence ID" value="NZ_JABAGG010000013.1"/>
</dbReference>
<dbReference type="STRING" id="1529.SAMN04487885_10916"/>
<evidence type="ECO:0000313" key="5">
    <source>
        <dbReference type="Proteomes" id="UP000246114"/>
    </source>
</evidence>
<dbReference type="GO" id="GO:0016020">
    <property type="term" value="C:membrane"/>
    <property type="evidence" value="ECO:0007669"/>
    <property type="project" value="InterPro"/>
</dbReference>
<reference evidence="3 4" key="1">
    <citation type="submission" date="2016-10" db="EMBL/GenBank/DDBJ databases">
        <authorList>
            <person name="de Groot N.N."/>
        </authorList>
    </citation>
    <scope>NUCLEOTIDE SEQUENCE [LARGE SCALE GENOMIC DNA]</scope>
    <source>
        <strain evidence="3 4">NLAE-zl-G419</strain>
    </source>
</reference>
<dbReference type="eggNOG" id="COG4720">
    <property type="taxonomic scope" value="Bacteria"/>
</dbReference>
<sequence>MRETIKHKNGEKNKKSQIGIFLILVVIPLSIWIGTVIFPEKIYAWISLVVAILSCIPIFVHFERKETSNKELIIIAVLITISTLGRFLFAWIPGFKPVTAITVIVAVYLGKEVGFVVGSLSAVASNFYFGQGPWTPFQMFSWGFIGFLAGALAPNLKRKKINLMIYGAFSGVLFSLIMDSWTTLWADGTFNLSRYLAVCVSAIPVTIEYMISNIIFLQLMYKSMGDILERITIKYGLFQEARRSQSYYE</sequence>
<evidence type="ECO:0000256" key="1">
    <source>
        <dbReference type="SAM" id="Phobius"/>
    </source>
</evidence>
<dbReference type="Pfam" id="PF07155">
    <property type="entry name" value="ECF-ribofla_trS"/>
    <property type="match status" value="1"/>
</dbReference>
<dbReference type="Gene3D" id="1.10.1760.20">
    <property type="match status" value="1"/>
</dbReference>
<feature type="transmembrane region" description="Helical" evidence="1">
    <location>
        <begin position="195"/>
        <end position="221"/>
    </location>
</feature>
<feature type="transmembrane region" description="Helical" evidence="1">
    <location>
        <begin position="20"/>
        <end position="37"/>
    </location>
</feature>
<protein>
    <submittedName>
        <fullName evidence="2">ECF transporter S component</fullName>
    </submittedName>
    <submittedName>
        <fullName evidence="3">Energy-coupling factor transport system substrate-specific component</fullName>
    </submittedName>
</protein>
<keyword evidence="1" id="KW-0812">Transmembrane</keyword>
<feature type="transmembrane region" description="Helical" evidence="1">
    <location>
        <begin position="139"/>
        <end position="156"/>
    </location>
</feature>
<proteinExistence type="predicted"/>
<dbReference type="EMBL" id="QAMZ01000049">
    <property type="protein sequence ID" value="PWL52396.1"/>
    <property type="molecule type" value="Genomic_DNA"/>
</dbReference>
<dbReference type="EMBL" id="FOOE01000009">
    <property type="protein sequence ID" value="SFF74849.1"/>
    <property type="molecule type" value="Genomic_DNA"/>
</dbReference>
<keyword evidence="4" id="KW-1185">Reference proteome</keyword>